<evidence type="ECO:0000256" key="6">
    <source>
        <dbReference type="SAM" id="MobiDB-lite"/>
    </source>
</evidence>
<evidence type="ECO:0000256" key="5">
    <source>
        <dbReference type="ARBA" id="ARBA00023136"/>
    </source>
</evidence>
<evidence type="ECO:0000313" key="9">
    <source>
        <dbReference type="EMBL" id="SVB61050.1"/>
    </source>
</evidence>
<dbReference type="Pfam" id="PF06271">
    <property type="entry name" value="RDD"/>
    <property type="match status" value="1"/>
</dbReference>
<dbReference type="GO" id="GO:0005886">
    <property type="term" value="C:plasma membrane"/>
    <property type="evidence" value="ECO:0007669"/>
    <property type="project" value="UniProtKB-SubCell"/>
</dbReference>
<organism evidence="9">
    <name type="scientific">marine metagenome</name>
    <dbReference type="NCBI Taxonomy" id="408172"/>
    <lineage>
        <taxon>unclassified sequences</taxon>
        <taxon>metagenomes</taxon>
        <taxon>ecological metagenomes</taxon>
    </lineage>
</organism>
<name>A0A382FDQ1_9ZZZZ</name>
<keyword evidence="3 7" id="KW-0812">Transmembrane</keyword>
<gene>
    <name evidence="9" type="ORF">METZ01_LOCUS213904</name>
</gene>
<feature type="transmembrane region" description="Helical" evidence="7">
    <location>
        <begin position="40"/>
        <end position="66"/>
    </location>
</feature>
<accession>A0A382FDQ1</accession>
<sequence length="178" mass="18745">MSENDDNSGGDQSTYETPTAPSEEAGTPSGPDLAGRGRRLGAYLIDLIIAGIVLVILAVLNIGISFEDVARDPMTQQMSTAGGIAYLVIFMVINGYLLVTKGQTLGKLALDIRIVDAASNGAATAVKILGLRYVLVMLVGAIPIIGGLLGIIDFLFIFREDRRCVHDLIAGTKVVSNP</sequence>
<protein>
    <recommendedName>
        <fullName evidence="8">RDD domain-containing protein</fullName>
    </recommendedName>
</protein>
<feature type="transmembrane region" description="Helical" evidence="7">
    <location>
        <begin position="133"/>
        <end position="158"/>
    </location>
</feature>
<dbReference type="AlphaFoldDB" id="A0A382FDQ1"/>
<reference evidence="9" key="1">
    <citation type="submission" date="2018-05" db="EMBL/GenBank/DDBJ databases">
        <authorList>
            <person name="Lanie J.A."/>
            <person name="Ng W.-L."/>
            <person name="Kazmierczak K.M."/>
            <person name="Andrzejewski T.M."/>
            <person name="Davidsen T.M."/>
            <person name="Wayne K.J."/>
            <person name="Tettelin H."/>
            <person name="Glass J.I."/>
            <person name="Rusch D."/>
            <person name="Podicherti R."/>
            <person name="Tsui H.-C.T."/>
            <person name="Winkler M.E."/>
        </authorList>
    </citation>
    <scope>NUCLEOTIDE SEQUENCE</scope>
</reference>
<evidence type="ECO:0000259" key="8">
    <source>
        <dbReference type="Pfam" id="PF06271"/>
    </source>
</evidence>
<evidence type="ECO:0000256" key="1">
    <source>
        <dbReference type="ARBA" id="ARBA00004651"/>
    </source>
</evidence>
<dbReference type="EMBL" id="UINC01049361">
    <property type="protein sequence ID" value="SVB61050.1"/>
    <property type="molecule type" value="Genomic_DNA"/>
</dbReference>
<evidence type="ECO:0000256" key="7">
    <source>
        <dbReference type="SAM" id="Phobius"/>
    </source>
</evidence>
<evidence type="ECO:0000256" key="3">
    <source>
        <dbReference type="ARBA" id="ARBA00022692"/>
    </source>
</evidence>
<feature type="transmembrane region" description="Helical" evidence="7">
    <location>
        <begin position="78"/>
        <end position="99"/>
    </location>
</feature>
<dbReference type="PANTHER" id="PTHR36115">
    <property type="entry name" value="PROLINE-RICH ANTIGEN HOMOLOG-RELATED"/>
    <property type="match status" value="1"/>
</dbReference>
<keyword evidence="4 7" id="KW-1133">Transmembrane helix</keyword>
<evidence type="ECO:0000256" key="2">
    <source>
        <dbReference type="ARBA" id="ARBA00022475"/>
    </source>
</evidence>
<keyword evidence="2" id="KW-1003">Cell membrane</keyword>
<proteinExistence type="predicted"/>
<dbReference type="InterPro" id="IPR051791">
    <property type="entry name" value="Pra-immunoreactive"/>
</dbReference>
<comment type="subcellular location">
    <subcellularLocation>
        <location evidence="1">Cell membrane</location>
        <topology evidence="1">Multi-pass membrane protein</topology>
    </subcellularLocation>
</comment>
<dbReference type="InterPro" id="IPR010432">
    <property type="entry name" value="RDD"/>
</dbReference>
<evidence type="ECO:0000256" key="4">
    <source>
        <dbReference type="ARBA" id="ARBA00022989"/>
    </source>
</evidence>
<feature type="domain" description="RDD" evidence="8">
    <location>
        <begin position="34"/>
        <end position="171"/>
    </location>
</feature>
<feature type="compositionally biased region" description="Polar residues" evidence="6">
    <location>
        <begin position="9"/>
        <end position="20"/>
    </location>
</feature>
<keyword evidence="5 7" id="KW-0472">Membrane</keyword>
<feature type="region of interest" description="Disordered" evidence="6">
    <location>
        <begin position="1"/>
        <end position="32"/>
    </location>
</feature>